<feature type="compositionally biased region" description="Low complexity" evidence="8">
    <location>
        <begin position="217"/>
        <end position="236"/>
    </location>
</feature>
<feature type="compositionally biased region" description="Polar residues" evidence="8">
    <location>
        <begin position="1076"/>
        <end position="1093"/>
    </location>
</feature>
<evidence type="ECO:0000256" key="8">
    <source>
        <dbReference type="SAM" id="MobiDB-lite"/>
    </source>
</evidence>
<dbReference type="Ensembl" id="ENSPMET00000012090.1">
    <property type="protein sequence ID" value="ENSPMEP00000002695.1"/>
    <property type="gene ID" value="ENSPMEG00000000058.1"/>
</dbReference>
<keyword evidence="5" id="KW-0009">Actin-binding</keyword>
<dbReference type="PANTHER" id="PTHR17271">
    <property type="entry name" value="PLECKSTRIN HOMOLOGY PH DOMAIN-CONTAINING PROTEIN"/>
    <property type="match status" value="1"/>
</dbReference>
<dbReference type="STRING" id="48701.ENSPMEP00000002695"/>
<dbReference type="GO" id="GO:0015629">
    <property type="term" value="C:actin cytoskeleton"/>
    <property type="evidence" value="ECO:0007669"/>
    <property type="project" value="TreeGrafter"/>
</dbReference>
<protein>
    <recommendedName>
        <fullName evidence="9">PH domain-containing protein</fullName>
    </recommendedName>
</protein>
<dbReference type="InterPro" id="IPR039597">
    <property type="entry name" value="M-RIP_PH"/>
</dbReference>
<feature type="compositionally biased region" description="Gly residues" evidence="8">
    <location>
        <begin position="284"/>
        <end position="295"/>
    </location>
</feature>
<feature type="region of interest" description="Disordered" evidence="8">
    <location>
        <begin position="816"/>
        <end position="871"/>
    </location>
</feature>
<reference evidence="10" key="2">
    <citation type="submission" date="2025-09" db="UniProtKB">
        <authorList>
            <consortium name="Ensembl"/>
        </authorList>
    </citation>
    <scope>IDENTIFICATION</scope>
</reference>
<feature type="compositionally biased region" description="Basic and acidic residues" evidence="8">
    <location>
        <begin position="720"/>
        <end position="729"/>
    </location>
</feature>
<feature type="coiled-coil region" evidence="7">
    <location>
        <begin position="596"/>
        <end position="623"/>
    </location>
</feature>
<comment type="subcellular location">
    <subcellularLocation>
        <location evidence="1">Cytoplasm</location>
        <location evidence="1">Cytoskeleton</location>
    </subcellularLocation>
</comment>
<name>A0A3B3WIQ0_9TELE</name>
<feature type="compositionally biased region" description="Basic and acidic residues" evidence="8">
    <location>
        <begin position="816"/>
        <end position="826"/>
    </location>
</feature>
<evidence type="ECO:0000256" key="4">
    <source>
        <dbReference type="ARBA" id="ARBA00023054"/>
    </source>
</evidence>
<sequence length="1342" mass="148632">MSGDKATGSCSRFQPNIFNKSKCQNCFKSREVHPLNDSDLEQAKPIYAGWLCLAPEGTDFDNPAQRSRKWQRRFFILYEHGSLTYALDELPSTLPQGTVNMNLCTGVTDAELRTGQRNALCITTASQEVFIRGDSREIVSGWGEQLTAYLSANEQQKKKHSVDSEANQVPSPANMAAAGRSSPGSVTGPAGPDVPLVRTVTRTDPPPGGSKDRSGNSVPTQPGPTTSVTSVTPVTSGGAGRLAGSVSSPELSAAGCCDQNQIQSRSLGRSAEQQLGPEPRSGAQRGGGADCGAGAGTDRAARREKLRSTGDGSLLSVPTPQRRTRSLDRRTPDSAMAAMTPDLLNFKKGWMMKLDDDEEWKKHWFVLSTASLRFYRDASAEEASDLEGEIDLSKCYSVSEHQVQRNYGFQIHTQKAVFTLSAMTAGIRKNWIQALMKNVNPADAPDVASSPGRRLTCSPAEVRPDVTQDSAASPAPTNDLDQSRAGAEAQLDGSRLGDRAASYLELGDLERRRRRQERRRRYESLLGFSLGRGGPQGGPQGGEGGATRPLSPRSQLKMEERIAECWRQVERTALRPERTVALPAESRDAVEKETLLQGCRTLVDDLKAQLEDSERRRLQLEDRLRAAGFCPEQLDLLVPSDPVFHPADGSLTPLNVRQQRSDSSPAACLSGIWMRLPDGDSAETGSLAAPAAGGQQGAPQADGAVPGSSCGSHQQNQQESDGRDPDSHAAVKSLSQEVALLSSQNRALDQRNQEMLNQLTEADREIDRLKAELGRCYNEPLRQNQELETQLDRRNQELLAARTLAASLEEKLRQTEVLLRPEHSAEPDGPEQQLERTYRKPEQENTELKEATAEEVTEEKPDQNQNQNQAVSAEENIQEVIAGAVMRLQALAQLLEVIDDLDLSEEEEEEFWKSVLNKMKSDPTRLQQPIGEQLCAAVQRLEKQLQQAGHALLHPEEEEEEEEESFLWGRASQNHRFTDELRKLRGVTLSRISCLNRFAASGRSAACDRLQSAADRLSASHLASMLPAAADAFCCARPGRLRSRYQRRVCSSCSGRMQDNQELRTGPEDAWATEGAQVSTSSQTDGGQRSTAAGSEETLHMEQNEAPLMRQQETQQSSDLRAEGETLQELQEELRRVQEQHQREVAQLKATCERGLVTMETCHLRVVEELQRQHQQEVERLLLERDRLLEEESAATATAIEAIRKAHHAELQREIQRRSQSENCNGNSQLEEIHREELASCQRELDVLSQQFSLKCLENGHLVQAAEAERKALGQCQQENRALRSRNQVTTRWTQPLTEACNVKAQKLLNPLVKSEVFRSEPRWAAFQKRSTETLHLRLMEK</sequence>
<evidence type="ECO:0000256" key="3">
    <source>
        <dbReference type="ARBA" id="ARBA00022553"/>
    </source>
</evidence>
<evidence type="ECO:0000256" key="6">
    <source>
        <dbReference type="ARBA" id="ARBA00023212"/>
    </source>
</evidence>
<dbReference type="Pfam" id="PF00169">
    <property type="entry name" value="PH"/>
    <property type="match status" value="1"/>
</dbReference>
<accession>A0A3B3WIQ0</accession>
<feature type="compositionally biased region" description="Basic and acidic residues" evidence="8">
    <location>
        <begin position="299"/>
        <end position="308"/>
    </location>
</feature>
<reference evidence="10" key="1">
    <citation type="submission" date="2025-08" db="UniProtKB">
        <authorList>
            <consortium name="Ensembl"/>
        </authorList>
    </citation>
    <scope>IDENTIFICATION</scope>
</reference>
<feature type="coiled-coil region" evidence="7">
    <location>
        <begin position="731"/>
        <end position="811"/>
    </location>
</feature>
<keyword evidence="4 7" id="KW-0175">Coiled coil</keyword>
<feature type="domain" description="PH" evidence="9">
    <location>
        <begin position="344"/>
        <end position="440"/>
    </location>
</feature>
<dbReference type="CDD" id="cd13275">
    <property type="entry name" value="PH_M-RIP"/>
    <property type="match status" value="1"/>
</dbReference>
<feature type="region of interest" description="Disordered" evidence="8">
    <location>
        <begin position="1058"/>
        <end position="1123"/>
    </location>
</feature>
<dbReference type="PROSITE" id="PS50003">
    <property type="entry name" value="PH_DOMAIN"/>
    <property type="match status" value="2"/>
</dbReference>
<proteinExistence type="predicted"/>
<evidence type="ECO:0000256" key="1">
    <source>
        <dbReference type="ARBA" id="ARBA00004245"/>
    </source>
</evidence>
<organism evidence="10 11">
    <name type="scientific">Poecilia mexicana</name>
    <dbReference type="NCBI Taxonomy" id="48701"/>
    <lineage>
        <taxon>Eukaryota</taxon>
        <taxon>Metazoa</taxon>
        <taxon>Chordata</taxon>
        <taxon>Craniata</taxon>
        <taxon>Vertebrata</taxon>
        <taxon>Euteleostomi</taxon>
        <taxon>Actinopterygii</taxon>
        <taxon>Neopterygii</taxon>
        <taxon>Teleostei</taxon>
        <taxon>Neoteleostei</taxon>
        <taxon>Acanthomorphata</taxon>
        <taxon>Ovalentaria</taxon>
        <taxon>Atherinomorphae</taxon>
        <taxon>Cyprinodontiformes</taxon>
        <taxon>Poeciliidae</taxon>
        <taxon>Poeciliinae</taxon>
        <taxon>Poecilia</taxon>
    </lineage>
</organism>
<dbReference type="SUPFAM" id="SSF50729">
    <property type="entry name" value="PH domain-like"/>
    <property type="match status" value="2"/>
</dbReference>
<evidence type="ECO:0000313" key="10">
    <source>
        <dbReference type="Ensembl" id="ENSPMEP00000002695.1"/>
    </source>
</evidence>
<dbReference type="Proteomes" id="UP000261480">
    <property type="component" value="Unplaced"/>
</dbReference>
<feature type="region of interest" description="Disordered" evidence="8">
    <location>
        <begin position="442"/>
        <end position="494"/>
    </location>
</feature>
<keyword evidence="6" id="KW-0206">Cytoskeleton</keyword>
<feature type="compositionally biased region" description="Polar residues" evidence="8">
    <location>
        <begin position="264"/>
        <end position="273"/>
    </location>
</feature>
<dbReference type="SMART" id="SM00233">
    <property type="entry name" value="PH"/>
    <property type="match status" value="2"/>
</dbReference>
<feature type="compositionally biased region" description="Basic and acidic residues" evidence="8">
    <location>
        <begin position="833"/>
        <end position="862"/>
    </location>
</feature>
<evidence type="ECO:0000313" key="11">
    <source>
        <dbReference type="Proteomes" id="UP000261480"/>
    </source>
</evidence>
<feature type="compositionally biased region" description="Gly residues" evidence="8">
    <location>
        <begin position="530"/>
        <end position="545"/>
    </location>
</feature>
<dbReference type="InterPro" id="IPR052223">
    <property type="entry name" value="Actin_Cytoskeleton_Reg"/>
</dbReference>
<keyword evidence="3" id="KW-0597">Phosphoprotein</keyword>
<evidence type="ECO:0000256" key="2">
    <source>
        <dbReference type="ARBA" id="ARBA00022490"/>
    </source>
</evidence>
<feature type="region of interest" description="Disordered" evidence="8">
    <location>
        <begin position="524"/>
        <end position="555"/>
    </location>
</feature>
<feature type="compositionally biased region" description="Low complexity" evidence="8">
    <location>
        <begin position="688"/>
        <end position="707"/>
    </location>
</feature>
<dbReference type="PANTHER" id="PTHR17271:SF12">
    <property type="entry name" value="MYOSIN PHOSPHATASE RHO-INTERACTING PROTEIN ISOFORM X1"/>
    <property type="match status" value="1"/>
</dbReference>
<evidence type="ECO:0000259" key="9">
    <source>
        <dbReference type="PROSITE" id="PS50003"/>
    </source>
</evidence>
<evidence type="ECO:0000256" key="5">
    <source>
        <dbReference type="ARBA" id="ARBA00023203"/>
    </source>
</evidence>
<feature type="region of interest" description="Disordered" evidence="8">
    <location>
        <begin position="264"/>
        <end position="336"/>
    </location>
</feature>
<feature type="domain" description="PH" evidence="9">
    <location>
        <begin position="44"/>
        <end position="151"/>
    </location>
</feature>
<keyword evidence="2" id="KW-0963">Cytoplasm</keyword>
<dbReference type="Gene3D" id="2.30.29.30">
    <property type="entry name" value="Pleckstrin-homology domain (PH domain)/Phosphotyrosine-binding domain (PTB)"/>
    <property type="match status" value="2"/>
</dbReference>
<keyword evidence="11" id="KW-1185">Reference proteome</keyword>
<dbReference type="InterPro" id="IPR011993">
    <property type="entry name" value="PH-like_dom_sf"/>
</dbReference>
<feature type="compositionally biased region" description="Polar residues" evidence="8">
    <location>
        <begin position="709"/>
        <end position="719"/>
    </location>
</feature>
<feature type="compositionally biased region" description="Polar residues" evidence="8">
    <location>
        <begin position="467"/>
        <end position="480"/>
    </location>
</feature>
<feature type="region of interest" description="Disordered" evidence="8">
    <location>
        <begin position="154"/>
        <end position="252"/>
    </location>
</feature>
<feature type="compositionally biased region" description="Acidic residues" evidence="8">
    <location>
        <begin position="956"/>
        <end position="965"/>
    </location>
</feature>
<feature type="region of interest" description="Disordered" evidence="8">
    <location>
        <begin position="680"/>
        <end position="729"/>
    </location>
</feature>
<dbReference type="InterPro" id="IPR001849">
    <property type="entry name" value="PH_domain"/>
</dbReference>
<dbReference type="GO" id="GO:0051015">
    <property type="term" value="F:actin filament binding"/>
    <property type="evidence" value="ECO:0007669"/>
    <property type="project" value="TreeGrafter"/>
</dbReference>
<dbReference type="FunFam" id="2.30.29.30:FF:000133">
    <property type="entry name" value="myosin phosphatase Rho-interacting protein isoform X1"/>
    <property type="match status" value="1"/>
</dbReference>
<feature type="region of interest" description="Disordered" evidence="8">
    <location>
        <begin position="948"/>
        <end position="967"/>
    </location>
</feature>
<evidence type="ECO:0000256" key="7">
    <source>
        <dbReference type="SAM" id="Coils"/>
    </source>
</evidence>